<feature type="compositionally biased region" description="Polar residues" evidence="1">
    <location>
        <begin position="50"/>
        <end position="61"/>
    </location>
</feature>
<accession>A0A164NE95</accession>
<dbReference type="AlphaFoldDB" id="A0A164NE95"/>
<gene>
    <name evidence="2" type="ORF">SISNIDRAFT_299055</name>
</gene>
<dbReference type="EMBL" id="KV419446">
    <property type="protein sequence ID" value="KZS87622.1"/>
    <property type="molecule type" value="Genomic_DNA"/>
</dbReference>
<sequence length="147" mass="16930">MLRISTGPLRQSNRPNSSQPRRNKSPPPPKTTSPPPHTHPPLHVPLQKIPSRSESSSIQRLNRQYRIRMRIKIFRRYSRELYDPKHGLVGLTGPNKSINYMYSIRSSRSRSSYQRSLSRVRHPSHILYIYMGLLMGVGKICEDADAG</sequence>
<reference evidence="2 3" key="1">
    <citation type="journal article" date="2016" name="Mol. Biol. Evol.">
        <title>Comparative Genomics of Early-Diverging Mushroom-Forming Fungi Provides Insights into the Origins of Lignocellulose Decay Capabilities.</title>
        <authorList>
            <person name="Nagy L.G."/>
            <person name="Riley R."/>
            <person name="Tritt A."/>
            <person name="Adam C."/>
            <person name="Daum C."/>
            <person name="Floudas D."/>
            <person name="Sun H."/>
            <person name="Yadav J.S."/>
            <person name="Pangilinan J."/>
            <person name="Larsson K.H."/>
            <person name="Matsuura K."/>
            <person name="Barry K."/>
            <person name="Labutti K."/>
            <person name="Kuo R."/>
            <person name="Ohm R.A."/>
            <person name="Bhattacharya S.S."/>
            <person name="Shirouzu T."/>
            <person name="Yoshinaga Y."/>
            <person name="Martin F.M."/>
            <person name="Grigoriev I.V."/>
            <person name="Hibbett D.S."/>
        </authorList>
    </citation>
    <scope>NUCLEOTIDE SEQUENCE [LARGE SCALE GENOMIC DNA]</scope>
    <source>
        <strain evidence="2 3">HHB9708</strain>
    </source>
</reference>
<organism evidence="2 3">
    <name type="scientific">Sistotremastrum niveocremeum HHB9708</name>
    <dbReference type="NCBI Taxonomy" id="1314777"/>
    <lineage>
        <taxon>Eukaryota</taxon>
        <taxon>Fungi</taxon>
        <taxon>Dikarya</taxon>
        <taxon>Basidiomycota</taxon>
        <taxon>Agaricomycotina</taxon>
        <taxon>Agaricomycetes</taxon>
        <taxon>Sistotremastrales</taxon>
        <taxon>Sistotremastraceae</taxon>
        <taxon>Sertulicium</taxon>
        <taxon>Sertulicium niveocremeum</taxon>
    </lineage>
</organism>
<name>A0A164NE95_9AGAM</name>
<feature type="region of interest" description="Disordered" evidence="1">
    <location>
        <begin position="1"/>
        <end position="61"/>
    </location>
</feature>
<proteinExistence type="predicted"/>
<keyword evidence="3" id="KW-1185">Reference proteome</keyword>
<protein>
    <submittedName>
        <fullName evidence="2">Uncharacterized protein</fullName>
    </submittedName>
</protein>
<feature type="compositionally biased region" description="Pro residues" evidence="1">
    <location>
        <begin position="25"/>
        <end position="43"/>
    </location>
</feature>
<feature type="compositionally biased region" description="Low complexity" evidence="1">
    <location>
        <begin position="11"/>
        <end position="20"/>
    </location>
</feature>
<evidence type="ECO:0000313" key="3">
    <source>
        <dbReference type="Proteomes" id="UP000076722"/>
    </source>
</evidence>
<dbReference type="Proteomes" id="UP000076722">
    <property type="component" value="Unassembled WGS sequence"/>
</dbReference>
<evidence type="ECO:0000313" key="2">
    <source>
        <dbReference type="EMBL" id="KZS87622.1"/>
    </source>
</evidence>
<evidence type="ECO:0000256" key="1">
    <source>
        <dbReference type="SAM" id="MobiDB-lite"/>
    </source>
</evidence>